<evidence type="ECO:0000256" key="2">
    <source>
        <dbReference type="PROSITE-ProRule" id="PRU00409"/>
    </source>
</evidence>
<sequence>MQQLIVVSRAEDWPLEIEGVERVLARDYLTDPGWSERRSTRVYNLCRSYGYQSNGYYVSLLAAARGHKPLPSVATLQDFKAPNIVRMTGVELARLIETGLKPLQSDEFTLSIYFGRNLARRYDRLSRALFNLFPAPLLRARFQRLTEGWALKRIAPISFSDIPDTHLDFVREAAGRYFSGKRPRAGRSRVSRFDLAMLVNAEEAHPPSDEKALSRFERAGEAVGFHVERVGPDEIGRLAEFDALFIRETTAVNHHTFRFARKAAAEGLVVIDDPDSILKCTNKVYLAELLQRHGIAAPRTLLVHRDNAAEIESRLGLPVVLKQPDSAFSLGVVKIEDRETLECTVRQMLRRSELIVAQEYLPTAFDWRVGVIDGRALYVCRYHMARGHWQIINHEMGGGDEGMADTLTVGEAPESVVHTAVKAAGLIGNGLYGVDLKEVDGRVLVIEINDNPSIDAGCEDAVLKDALYRDIMGVMFKRVTERKLGRASLQ</sequence>
<dbReference type="InterPro" id="IPR013651">
    <property type="entry name" value="ATP-grasp_RimK-type"/>
</dbReference>
<proteinExistence type="predicted"/>
<accession>A0A3E1KCL8</accession>
<dbReference type="Pfam" id="PF14401">
    <property type="entry name" value="RLAN"/>
    <property type="match status" value="1"/>
</dbReference>
<keyword evidence="1" id="KW-0464">Manganese</keyword>
<name>A0A3E1KCL8_9GAMM</name>
<dbReference type="EMBL" id="QUZK01000004">
    <property type="protein sequence ID" value="RFF32714.1"/>
    <property type="molecule type" value="Genomic_DNA"/>
</dbReference>
<dbReference type="SUPFAM" id="SSF56059">
    <property type="entry name" value="Glutathione synthetase ATP-binding domain-like"/>
    <property type="match status" value="1"/>
</dbReference>
<dbReference type="Pfam" id="PF08443">
    <property type="entry name" value="RimK"/>
    <property type="match status" value="1"/>
</dbReference>
<dbReference type="PROSITE" id="PS50975">
    <property type="entry name" value="ATP_GRASP"/>
    <property type="match status" value="1"/>
</dbReference>
<protein>
    <submittedName>
        <fullName evidence="4">ATP-grasp domain-containing protein</fullName>
    </submittedName>
</protein>
<dbReference type="Gene3D" id="3.30.470.20">
    <property type="entry name" value="ATP-grasp fold, B domain"/>
    <property type="match status" value="1"/>
</dbReference>
<comment type="caution">
    <text evidence="4">The sequence shown here is derived from an EMBL/GenBank/DDBJ whole genome shotgun (WGS) entry which is preliminary data.</text>
</comment>
<dbReference type="AlphaFoldDB" id="A0A3E1KCL8"/>
<keyword evidence="2" id="KW-0547">Nucleotide-binding</keyword>
<dbReference type="GO" id="GO:0005737">
    <property type="term" value="C:cytoplasm"/>
    <property type="evidence" value="ECO:0007669"/>
    <property type="project" value="TreeGrafter"/>
</dbReference>
<organism evidence="4 5">
    <name type="scientific">Wenzhouxiangella sediminis</name>
    <dbReference type="NCBI Taxonomy" id="1792836"/>
    <lineage>
        <taxon>Bacteria</taxon>
        <taxon>Pseudomonadati</taxon>
        <taxon>Pseudomonadota</taxon>
        <taxon>Gammaproteobacteria</taxon>
        <taxon>Chromatiales</taxon>
        <taxon>Wenzhouxiangellaceae</taxon>
        <taxon>Wenzhouxiangella</taxon>
    </lineage>
</organism>
<evidence type="ECO:0000313" key="5">
    <source>
        <dbReference type="Proteomes" id="UP000260351"/>
    </source>
</evidence>
<evidence type="ECO:0000313" key="4">
    <source>
        <dbReference type="EMBL" id="RFF32714.1"/>
    </source>
</evidence>
<dbReference type="PANTHER" id="PTHR21621:SF0">
    <property type="entry name" value="BETA-CITRYLGLUTAMATE SYNTHASE B-RELATED"/>
    <property type="match status" value="1"/>
</dbReference>
<evidence type="ECO:0000259" key="3">
    <source>
        <dbReference type="PROSITE" id="PS50975"/>
    </source>
</evidence>
<gene>
    <name evidence="4" type="ORF">DZC52_00920</name>
</gene>
<keyword evidence="5" id="KW-1185">Reference proteome</keyword>
<dbReference type="InterPro" id="IPR011761">
    <property type="entry name" value="ATP-grasp"/>
</dbReference>
<dbReference type="GO" id="GO:0005524">
    <property type="term" value="F:ATP binding"/>
    <property type="evidence" value="ECO:0007669"/>
    <property type="project" value="UniProtKB-UniRule"/>
</dbReference>
<dbReference type="Proteomes" id="UP000260351">
    <property type="component" value="Unassembled WGS sequence"/>
</dbReference>
<evidence type="ECO:0000256" key="1">
    <source>
        <dbReference type="ARBA" id="ARBA00023211"/>
    </source>
</evidence>
<dbReference type="RefSeq" id="WP_116649243.1">
    <property type="nucleotide sequence ID" value="NZ_QUZK01000004.1"/>
</dbReference>
<dbReference type="InterPro" id="IPR013815">
    <property type="entry name" value="ATP_grasp_subdomain_1"/>
</dbReference>
<dbReference type="InterPro" id="IPR025839">
    <property type="entry name" value="RLAN_dom"/>
</dbReference>
<dbReference type="GO" id="GO:0046872">
    <property type="term" value="F:metal ion binding"/>
    <property type="evidence" value="ECO:0007669"/>
    <property type="project" value="InterPro"/>
</dbReference>
<reference evidence="4 5" key="1">
    <citation type="submission" date="2018-08" db="EMBL/GenBank/DDBJ databases">
        <title>Wenzhouxiangella salilacus sp. nov., a novel bacterium isolated from a saline lake in Xinjiang Province, China.</title>
        <authorList>
            <person name="Han S."/>
        </authorList>
    </citation>
    <scope>NUCLEOTIDE SEQUENCE [LARGE SCALE GENOMIC DNA]</scope>
    <source>
        <strain evidence="4 5">XDB06</strain>
    </source>
</reference>
<dbReference type="Gene3D" id="3.30.1490.20">
    <property type="entry name" value="ATP-grasp fold, A domain"/>
    <property type="match status" value="1"/>
</dbReference>
<keyword evidence="2" id="KW-0067">ATP-binding</keyword>
<dbReference type="GO" id="GO:0018169">
    <property type="term" value="F:ribosomal S6-glutamic acid ligase activity"/>
    <property type="evidence" value="ECO:0007669"/>
    <property type="project" value="TreeGrafter"/>
</dbReference>
<feature type="domain" description="ATP-grasp" evidence="3">
    <location>
        <begin position="287"/>
        <end position="480"/>
    </location>
</feature>
<dbReference type="OrthoDB" id="9800957at2"/>
<dbReference type="PANTHER" id="PTHR21621">
    <property type="entry name" value="RIBOSOMAL PROTEIN S6 MODIFICATION PROTEIN"/>
    <property type="match status" value="1"/>
</dbReference>
<dbReference type="GO" id="GO:0009432">
    <property type="term" value="P:SOS response"/>
    <property type="evidence" value="ECO:0007669"/>
    <property type="project" value="TreeGrafter"/>
</dbReference>